<feature type="transmembrane region" description="Helical" evidence="1">
    <location>
        <begin position="36"/>
        <end position="57"/>
    </location>
</feature>
<keyword evidence="1" id="KW-1133">Transmembrane helix</keyword>
<evidence type="ECO:0000256" key="1">
    <source>
        <dbReference type="SAM" id="Phobius"/>
    </source>
</evidence>
<dbReference type="AlphaFoldDB" id="A0AAE0K8N1"/>
<comment type="caution">
    <text evidence="2">The sequence shown here is derived from an EMBL/GenBank/DDBJ whole genome shotgun (WGS) entry which is preliminary data.</text>
</comment>
<gene>
    <name evidence="2" type="ORF">B0H63DRAFT_483972</name>
</gene>
<organism evidence="2 3">
    <name type="scientific">Podospora didyma</name>
    <dbReference type="NCBI Taxonomy" id="330526"/>
    <lineage>
        <taxon>Eukaryota</taxon>
        <taxon>Fungi</taxon>
        <taxon>Dikarya</taxon>
        <taxon>Ascomycota</taxon>
        <taxon>Pezizomycotina</taxon>
        <taxon>Sordariomycetes</taxon>
        <taxon>Sordariomycetidae</taxon>
        <taxon>Sordariales</taxon>
        <taxon>Podosporaceae</taxon>
        <taxon>Podospora</taxon>
    </lineage>
</organism>
<keyword evidence="1" id="KW-0812">Transmembrane</keyword>
<dbReference type="Proteomes" id="UP001285441">
    <property type="component" value="Unassembled WGS sequence"/>
</dbReference>
<proteinExistence type="predicted"/>
<reference evidence="2" key="1">
    <citation type="journal article" date="2023" name="Mol. Phylogenet. Evol.">
        <title>Genome-scale phylogeny and comparative genomics of the fungal order Sordariales.</title>
        <authorList>
            <person name="Hensen N."/>
            <person name="Bonometti L."/>
            <person name="Westerberg I."/>
            <person name="Brannstrom I.O."/>
            <person name="Guillou S."/>
            <person name="Cros-Aarteil S."/>
            <person name="Calhoun S."/>
            <person name="Haridas S."/>
            <person name="Kuo A."/>
            <person name="Mondo S."/>
            <person name="Pangilinan J."/>
            <person name="Riley R."/>
            <person name="LaButti K."/>
            <person name="Andreopoulos B."/>
            <person name="Lipzen A."/>
            <person name="Chen C."/>
            <person name="Yan M."/>
            <person name="Daum C."/>
            <person name="Ng V."/>
            <person name="Clum A."/>
            <person name="Steindorff A."/>
            <person name="Ohm R.A."/>
            <person name="Martin F."/>
            <person name="Silar P."/>
            <person name="Natvig D.O."/>
            <person name="Lalanne C."/>
            <person name="Gautier V."/>
            <person name="Ament-Velasquez S.L."/>
            <person name="Kruys A."/>
            <person name="Hutchinson M.I."/>
            <person name="Powell A.J."/>
            <person name="Barry K."/>
            <person name="Miller A.N."/>
            <person name="Grigoriev I.V."/>
            <person name="Debuchy R."/>
            <person name="Gladieux P."/>
            <person name="Hiltunen Thoren M."/>
            <person name="Johannesson H."/>
        </authorList>
    </citation>
    <scope>NUCLEOTIDE SEQUENCE</scope>
    <source>
        <strain evidence="2">CBS 232.78</strain>
    </source>
</reference>
<keyword evidence="3" id="KW-1185">Reference proteome</keyword>
<sequence>MKDNNRIRGRKEKHAYFSLFFHWVIRTEGPKRSRDGIGVSLLFYVCVFFRAKVLNWSGLLDSLVILCVGYYSLLLPSIVWLCIGRGYQTYRHLFVVGCRRRFFYWDFLRF</sequence>
<keyword evidence="1" id="KW-0472">Membrane</keyword>
<protein>
    <submittedName>
        <fullName evidence="2">Uncharacterized protein</fullName>
    </submittedName>
</protein>
<evidence type="ECO:0000313" key="2">
    <source>
        <dbReference type="EMBL" id="KAK3372158.1"/>
    </source>
</evidence>
<reference evidence="2" key="2">
    <citation type="submission" date="2023-06" db="EMBL/GenBank/DDBJ databases">
        <authorList>
            <consortium name="Lawrence Berkeley National Laboratory"/>
            <person name="Haridas S."/>
            <person name="Hensen N."/>
            <person name="Bonometti L."/>
            <person name="Westerberg I."/>
            <person name="Brannstrom I.O."/>
            <person name="Guillou S."/>
            <person name="Cros-Aarteil S."/>
            <person name="Calhoun S."/>
            <person name="Kuo A."/>
            <person name="Mondo S."/>
            <person name="Pangilinan J."/>
            <person name="Riley R."/>
            <person name="LaButti K."/>
            <person name="Andreopoulos B."/>
            <person name="Lipzen A."/>
            <person name="Chen C."/>
            <person name="Yanf M."/>
            <person name="Daum C."/>
            <person name="Ng V."/>
            <person name="Clum A."/>
            <person name="Steindorff A."/>
            <person name="Ohm R."/>
            <person name="Martin F."/>
            <person name="Silar P."/>
            <person name="Natvig D."/>
            <person name="Lalanne C."/>
            <person name="Gautier V."/>
            <person name="Ament-velasquez S.L."/>
            <person name="Kruys A."/>
            <person name="Hutchinson M.I."/>
            <person name="Powell A.J."/>
            <person name="Barry K."/>
            <person name="Miller A.N."/>
            <person name="Grigoriev I.V."/>
            <person name="Debuchy R."/>
            <person name="Gladieux P."/>
            <person name="Thoren M.H."/>
            <person name="Johannesson H."/>
        </authorList>
    </citation>
    <scope>NUCLEOTIDE SEQUENCE</scope>
    <source>
        <strain evidence="2">CBS 232.78</strain>
    </source>
</reference>
<accession>A0AAE0K8N1</accession>
<dbReference type="EMBL" id="JAULSW010000008">
    <property type="protein sequence ID" value="KAK3372158.1"/>
    <property type="molecule type" value="Genomic_DNA"/>
</dbReference>
<evidence type="ECO:0000313" key="3">
    <source>
        <dbReference type="Proteomes" id="UP001285441"/>
    </source>
</evidence>
<name>A0AAE0K8N1_9PEZI</name>
<feature type="transmembrane region" description="Helical" evidence="1">
    <location>
        <begin position="63"/>
        <end position="83"/>
    </location>
</feature>